<dbReference type="Gene3D" id="2.10.25.10">
    <property type="entry name" value="Laminin"/>
    <property type="match status" value="1"/>
</dbReference>
<evidence type="ECO:0000256" key="1">
    <source>
        <dbReference type="ARBA" id="ARBA00022729"/>
    </source>
</evidence>
<dbReference type="SMART" id="SM00241">
    <property type="entry name" value="ZP"/>
    <property type="match status" value="1"/>
</dbReference>
<feature type="disulfide bond" evidence="3">
    <location>
        <begin position="398"/>
        <end position="407"/>
    </location>
</feature>
<dbReference type="PROSITE" id="PS50026">
    <property type="entry name" value="EGF_3"/>
    <property type="match status" value="1"/>
</dbReference>
<keyword evidence="2 3" id="KW-1015">Disulfide bond</keyword>
<dbReference type="OrthoDB" id="6160633at2759"/>
<feature type="disulfide bond" evidence="3">
    <location>
        <begin position="379"/>
        <end position="396"/>
    </location>
</feature>
<evidence type="ECO:0000259" key="5">
    <source>
        <dbReference type="PROSITE" id="PS50026"/>
    </source>
</evidence>
<dbReference type="PROSITE" id="PS51034">
    <property type="entry name" value="ZP_2"/>
    <property type="match status" value="1"/>
</dbReference>
<evidence type="ECO:0000259" key="6">
    <source>
        <dbReference type="PROSITE" id="PS51034"/>
    </source>
</evidence>
<dbReference type="PANTHER" id="PTHR14002">
    <property type="entry name" value="ENDOGLIN/TGF-BETA RECEPTOR TYPE III"/>
    <property type="match status" value="1"/>
</dbReference>
<sequence>MRTKLIASVYWCLVFVGGFLESDVSFSYVNYGRVKIQGKEICSDDSPPDSVANEALCRTKGLKVGLAGRERLNNQSLDTVDIACSVPDVNHCSLTRHPAPCAQVLYLYCDGAVDSIHTGTPTNIYIGTKLANINKTSPSSESPHLTGHHVTKTTQLATTRTLVSYDVHFDFTQAGRVRVKGRQICYDTFSPTAGKALCSSKGFIYASHESSLVYFNFPYVDMICSSANLTSCSLQSPNKYCRNVVYIHCSTHTTLTPMTTTSLPTTTVTKPTNAADIGVRDIFFAFPLGGHVKVKGVELCFDTFKQTAGDILCRAKGLHYNSSSKSFAFDRYRTASFLCVGSMLSSCFIKSDICIEVVAIHCMGPRLNAQSIGCYNRPCLNGGTCHQDTPYDTYRCSCLEDYSGMSCEIFTGILLENITIAHCSNEGWNVKIFLPELRRKYRDLDVNDLYLGDEKTNCTGVLSGDYLVFDKKFEFCQTTEKNSTTGLIYQTVLVYAIHDHQHPFIIREKRFRLSINCSLDFPNGPLPDNNKDFPVLLEYFSDPAFSVGKALERFDAGEEVYVRAYSNTTDNSSSMTLSDCFTSPSANSDPTMVYYIIQNGCTVDPNAVFISQSLSEIRFAFQYFEYAMSKGFTKLHCNAISCSPESSSACQTNCENQGEDQGHRPPA</sequence>
<protein>
    <submittedName>
        <fullName evidence="8">Uncharacterized protein LOC111138093 isoform X1</fullName>
    </submittedName>
</protein>
<gene>
    <name evidence="8" type="primary">LOC111138093</name>
</gene>
<evidence type="ECO:0000313" key="8">
    <source>
        <dbReference type="RefSeq" id="XP_022345605.1"/>
    </source>
</evidence>
<evidence type="ECO:0000256" key="2">
    <source>
        <dbReference type="ARBA" id="ARBA00023157"/>
    </source>
</evidence>
<dbReference type="PANTHER" id="PTHR14002:SF43">
    <property type="entry name" value="DELTA-LIKE PROTEIN"/>
    <property type="match status" value="1"/>
</dbReference>
<evidence type="ECO:0000256" key="4">
    <source>
        <dbReference type="SAM" id="SignalP"/>
    </source>
</evidence>
<keyword evidence="7" id="KW-1185">Reference proteome</keyword>
<name>A0A8B8EZW0_CRAVI</name>
<evidence type="ECO:0000313" key="7">
    <source>
        <dbReference type="Proteomes" id="UP000694844"/>
    </source>
</evidence>
<accession>A0A8B8EZW0</accession>
<dbReference type="PROSITE" id="PS00022">
    <property type="entry name" value="EGF_1"/>
    <property type="match status" value="1"/>
</dbReference>
<dbReference type="InterPro" id="IPR055355">
    <property type="entry name" value="ZP-C"/>
</dbReference>
<dbReference type="GeneID" id="111138093"/>
<keyword evidence="1 4" id="KW-0732">Signal</keyword>
<dbReference type="Proteomes" id="UP000694844">
    <property type="component" value="Chromosome 5"/>
</dbReference>
<dbReference type="Pfam" id="PF00100">
    <property type="entry name" value="Zona_pellucida"/>
    <property type="match status" value="1"/>
</dbReference>
<dbReference type="InterPro" id="IPR000742">
    <property type="entry name" value="EGF"/>
</dbReference>
<dbReference type="AlphaFoldDB" id="A0A8B8EZW0"/>
<dbReference type="Gene3D" id="2.60.40.4100">
    <property type="entry name" value="Zona pellucida, ZP-C domain"/>
    <property type="match status" value="1"/>
</dbReference>
<dbReference type="SMART" id="SM00181">
    <property type="entry name" value="EGF"/>
    <property type="match status" value="1"/>
</dbReference>
<dbReference type="Gene3D" id="2.60.40.3210">
    <property type="entry name" value="Zona pellucida, ZP-N domain"/>
    <property type="match status" value="1"/>
</dbReference>
<dbReference type="RefSeq" id="XP_022345605.1">
    <property type="nucleotide sequence ID" value="XM_022489897.1"/>
</dbReference>
<feature type="chain" id="PRO_5034876142" evidence="4">
    <location>
        <begin position="28"/>
        <end position="667"/>
    </location>
</feature>
<feature type="domain" description="ZP" evidence="6">
    <location>
        <begin position="422"/>
        <end position="657"/>
    </location>
</feature>
<proteinExistence type="predicted"/>
<feature type="domain" description="EGF-like" evidence="5">
    <location>
        <begin position="370"/>
        <end position="408"/>
    </location>
</feature>
<comment type="caution">
    <text evidence="3">Lacks conserved residue(s) required for the propagation of feature annotation.</text>
</comment>
<dbReference type="InterPro" id="IPR042235">
    <property type="entry name" value="ZP-C_dom"/>
</dbReference>
<feature type="signal peptide" evidence="4">
    <location>
        <begin position="1"/>
        <end position="27"/>
    </location>
</feature>
<dbReference type="SUPFAM" id="SSF57196">
    <property type="entry name" value="EGF/Laminin"/>
    <property type="match status" value="1"/>
</dbReference>
<reference evidence="8" key="1">
    <citation type="submission" date="2025-08" db="UniProtKB">
        <authorList>
            <consortium name="RefSeq"/>
        </authorList>
    </citation>
    <scope>IDENTIFICATION</scope>
    <source>
        <tissue evidence="8">Whole sample</tissue>
    </source>
</reference>
<organism evidence="7 8">
    <name type="scientific">Crassostrea virginica</name>
    <name type="common">Eastern oyster</name>
    <dbReference type="NCBI Taxonomy" id="6565"/>
    <lineage>
        <taxon>Eukaryota</taxon>
        <taxon>Metazoa</taxon>
        <taxon>Spiralia</taxon>
        <taxon>Lophotrochozoa</taxon>
        <taxon>Mollusca</taxon>
        <taxon>Bivalvia</taxon>
        <taxon>Autobranchia</taxon>
        <taxon>Pteriomorphia</taxon>
        <taxon>Ostreida</taxon>
        <taxon>Ostreoidea</taxon>
        <taxon>Ostreidae</taxon>
        <taxon>Crassostrea</taxon>
    </lineage>
</organism>
<dbReference type="InterPro" id="IPR001507">
    <property type="entry name" value="ZP_dom"/>
</dbReference>
<keyword evidence="3" id="KW-0245">EGF-like domain</keyword>
<evidence type="ECO:0000256" key="3">
    <source>
        <dbReference type="PROSITE-ProRule" id="PRU00076"/>
    </source>
</evidence>
<dbReference type="KEGG" id="cvn:111138093"/>
<dbReference type="CDD" id="cd00054">
    <property type="entry name" value="EGF_CA"/>
    <property type="match status" value="1"/>
</dbReference>